<feature type="compositionally biased region" description="Basic and acidic residues" evidence="5">
    <location>
        <begin position="27"/>
        <end position="37"/>
    </location>
</feature>
<comment type="similarity">
    <text evidence="4">Belongs to the DtdA deacylase family.</text>
</comment>
<evidence type="ECO:0000256" key="5">
    <source>
        <dbReference type="SAM" id="MobiDB-lite"/>
    </source>
</evidence>
<accession>A0A9E7R4X1</accession>
<dbReference type="GO" id="GO:0008270">
    <property type="term" value="F:zinc ion binding"/>
    <property type="evidence" value="ECO:0007669"/>
    <property type="project" value="UniProtKB-UniRule"/>
</dbReference>
<dbReference type="InterPro" id="IPR007508">
    <property type="entry name" value="DtdA"/>
</dbReference>
<evidence type="ECO:0000313" key="6">
    <source>
        <dbReference type="EMBL" id="UWM54818.1"/>
    </source>
</evidence>
<name>A0A9E7R4X1_9EURY</name>
<dbReference type="InterPro" id="IPR018033">
    <property type="entry name" value="Deacylase_DtdA_archaea"/>
</dbReference>
<feature type="region of interest" description="Disordered" evidence="5">
    <location>
        <begin position="27"/>
        <end position="46"/>
    </location>
</feature>
<keyword evidence="7" id="KW-1185">Reference proteome</keyword>
<keyword evidence="1 4" id="KW-0479">Metal-binding</keyword>
<keyword evidence="3 4" id="KW-0862">Zinc</keyword>
<keyword evidence="2 4" id="KW-0378">Hydrolase</keyword>
<dbReference type="NCBIfam" id="NF011435">
    <property type="entry name" value="PRK14866.1-1"/>
    <property type="match status" value="1"/>
</dbReference>
<gene>
    <name evidence="4" type="primary">dtdA</name>
    <name evidence="6" type="ORF">N0B31_00720</name>
</gene>
<comment type="cofactor">
    <cofactor evidence="4">
        <name>Zn(2+)</name>
        <dbReference type="ChEBI" id="CHEBI:29105"/>
    </cofactor>
    <text evidence="4">Binds 2 Zn(2+) ions per subunit.</text>
</comment>
<evidence type="ECO:0000313" key="7">
    <source>
        <dbReference type="Proteomes" id="UP001057580"/>
    </source>
</evidence>
<protein>
    <recommendedName>
        <fullName evidence="4">D-aminoacyl-tRNA deacylase</fullName>
        <ecNumber evidence="4">3.1.1.96</ecNumber>
    </recommendedName>
</protein>
<dbReference type="Gene3D" id="3.40.630.50">
    <property type="entry name" value="AF0625-like"/>
    <property type="match status" value="1"/>
</dbReference>
<dbReference type="Pfam" id="PF04414">
    <property type="entry name" value="tRNA_deacylase"/>
    <property type="match status" value="1"/>
</dbReference>
<dbReference type="EC" id="3.1.1.96" evidence="4"/>
<dbReference type="AlphaFoldDB" id="A0A9E7R4X1"/>
<dbReference type="HAMAP" id="MF_00562">
    <property type="entry name" value="Deacylase_DtdA"/>
    <property type="match status" value="1"/>
</dbReference>
<evidence type="ECO:0000256" key="3">
    <source>
        <dbReference type="ARBA" id="ARBA00022833"/>
    </source>
</evidence>
<dbReference type="PANTHER" id="PTHR34667">
    <property type="entry name" value="D-AMINOACYL-TRNA DEACYLASE"/>
    <property type="match status" value="1"/>
</dbReference>
<dbReference type="Proteomes" id="UP001057580">
    <property type="component" value="Chromosome"/>
</dbReference>
<comment type="catalytic activity">
    <reaction evidence="4">
        <text>glycyl-tRNA(Ala) + H2O = tRNA(Ala) + glycine + H(+)</text>
        <dbReference type="Rhea" id="RHEA:53744"/>
        <dbReference type="Rhea" id="RHEA-COMP:9657"/>
        <dbReference type="Rhea" id="RHEA-COMP:13640"/>
        <dbReference type="ChEBI" id="CHEBI:15377"/>
        <dbReference type="ChEBI" id="CHEBI:15378"/>
        <dbReference type="ChEBI" id="CHEBI:57305"/>
        <dbReference type="ChEBI" id="CHEBI:78442"/>
        <dbReference type="ChEBI" id="CHEBI:78522"/>
        <dbReference type="EC" id="3.1.1.96"/>
    </reaction>
</comment>
<dbReference type="GO" id="GO:0051499">
    <property type="term" value="F:D-aminoacyl-tRNA deacylase activity"/>
    <property type="evidence" value="ECO:0007669"/>
    <property type="project" value="UniProtKB-UniRule"/>
</dbReference>
<comment type="subunit">
    <text evidence="4">Monomer.</text>
</comment>
<evidence type="ECO:0000256" key="2">
    <source>
        <dbReference type="ARBA" id="ARBA00022801"/>
    </source>
</evidence>
<dbReference type="GeneID" id="74940900"/>
<proteinExistence type="inferred from homology"/>
<dbReference type="KEGG" id="ssai:N0B31_00720"/>
<evidence type="ECO:0000256" key="1">
    <source>
        <dbReference type="ARBA" id="ARBA00022723"/>
    </source>
</evidence>
<dbReference type="GO" id="GO:0019478">
    <property type="term" value="P:D-amino acid catabolic process"/>
    <property type="evidence" value="ECO:0007669"/>
    <property type="project" value="UniProtKB-UniRule"/>
</dbReference>
<comment type="catalytic activity">
    <reaction evidence="4">
        <text>a D-aminoacyl-tRNA + H2O = a tRNA + a D-alpha-amino acid + H(+)</text>
        <dbReference type="Rhea" id="RHEA:13953"/>
        <dbReference type="Rhea" id="RHEA-COMP:10123"/>
        <dbReference type="Rhea" id="RHEA-COMP:10124"/>
        <dbReference type="ChEBI" id="CHEBI:15377"/>
        <dbReference type="ChEBI" id="CHEBI:15378"/>
        <dbReference type="ChEBI" id="CHEBI:59871"/>
        <dbReference type="ChEBI" id="CHEBI:78442"/>
        <dbReference type="ChEBI" id="CHEBI:79333"/>
        <dbReference type="EC" id="3.1.1.96"/>
    </reaction>
</comment>
<sequence>MLAIVVSRADEASVNVGDRLLELADWTTHEDRERPESDGGGTYHRLEGAPGAVELRTFEALHLHLGRPADAFSGTPDLLVFASRHAGDTDALLTAHTTGNFGPAEFGGEDYALAEAAPNALARIREAFAEHAPDGYEVGMECTHHGPTDVGCPSLFAELGSDEPQWGDEAGAEAVARAVLDLRGVDPHRERSVVGLGGGHYVHRFERLVVETDWAVGHVASDWALGDVGDPREHPAVFREAFEASAATRALLDGDGDTDAMRELVADLGYDVVSETWLRETSGVPLDVVERVEHRFGSVDEGTRFGDIAGETAPDAFVEATLPERLLEECVGIDRDRARAAVAERSVAFATDEGGTVPTGPVLLVDGADRDAVVDALVPLLETRYDEVTRNGDTVTVRTREFDPEKAATLGVSEGPAFGKLASGQAVEVGGRTIDPEAVTSVREETFEV</sequence>
<dbReference type="SUPFAM" id="SSF142535">
    <property type="entry name" value="AF0625-like"/>
    <property type="match status" value="1"/>
</dbReference>
<dbReference type="Gene3D" id="3.40.50.10700">
    <property type="entry name" value="AF0625-like"/>
    <property type="match status" value="1"/>
</dbReference>
<dbReference type="RefSeq" id="WP_260593809.1">
    <property type="nucleotide sequence ID" value="NZ_CP104003.1"/>
</dbReference>
<reference evidence="6" key="1">
    <citation type="submission" date="2022-09" db="EMBL/GenBank/DDBJ databases">
        <title>Diverse halophilic archaea isolated from saline environments.</title>
        <authorList>
            <person name="Cui H.-L."/>
        </authorList>
    </citation>
    <scope>NUCLEOTIDE SEQUENCE</scope>
    <source>
        <strain evidence="6">ZS-35-S2</strain>
    </source>
</reference>
<dbReference type="PANTHER" id="PTHR34667:SF1">
    <property type="entry name" value="D-AMINOACYL-TRNA DEACYLASE"/>
    <property type="match status" value="1"/>
</dbReference>
<dbReference type="EMBL" id="CP104003">
    <property type="protein sequence ID" value="UWM54818.1"/>
    <property type="molecule type" value="Genomic_DNA"/>
</dbReference>
<organism evidence="6 7">
    <name type="scientific">Salinirubellus salinus</name>
    <dbReference type="NCBI Taxonomy" id="1364945"/>
    <lineage>
        <taxon>Archaea</taxon>
        <taxon>Methanobacteriati</taxon>
        <taxon>Methanobacteriota</taxon>
        <taxon>Stenosarchaea group</taxon>
        <taxon>Halobacteria</taxon>
        <taxon>Halobacteriales</taxon>
        <taxon>Natronomonadaceae</taxon>
        <taxon>Salinirubellus</taxon>
    </lineage>
</organism>
<evidence type="ECO:0000256" key="4">
    <source>
        <dbReference type="HAMAP-Rule" id="MF_00562"/>
    </source>
</evidence>
<comment type="function">
    <text evidence="4">D-aminoacyl-tRNA deacylase with broad substrate specificity. By recycling D-aminoacyl-tRNA to D-amino acids and free tRNA molecules, this enzyme counteracts the toxicity associated with the formation of D-aminoacyl-tRNA entities in vivo.</text>
</comment>